<organism evidence="2 3">
    <name type="scientific">Allokutzneria albata</name>
    <name type="common">Kibdelosporangium albatum</name>
    <dbReference type="NCBI Taxonomy" id="211114"/>
    <lineage>
        <taxon>Bacteria</taxon>
        <taxon>Bacillati</taxon>
        <taxon>Actinomycetota</taxon>
        <taxon>Actinomycetes</taxon>
        <taxon>Pseudonocardiales</taxon>
        <taxon>Pseudonocardiaceae</taxon>
        <taxon>Allokutzneria</taxon>
    </lineage>
</organism>
<dbReference type="Proteomes" id="UP000183376">
    <property type="component" value="Chromosome I"/>
</dbReference>
<dbReference type="OrthoDB" id="5197092at2"/>
<dbReference type="PROSITE" id="PS51257">
    <property type="entry name" value="PROKAR_LIPOPROTEIN"/>
    <property type="match status" value="1"/>
</dbReference>
<keyword evidence="1" id="KW-0732">Signal</keyword>
<keyword evidence="3" id="KW-1185">Reference proteome</keyword>
<gene>
    <name evidence="2" type="ORF">SAMN04489726_3291</name>
</gene>
<dbReference type="EMBL" id="LT629701">
    <property type="protein sequence ID" value="SDM76988.1"/>
    <property type="molecule type" value="Genomic_DNA"/>
</dbReference>
<evidence type="ECO:0008006" key="4">
    <source>
        <dbReference type="Google" id="ProtNLM"/>
    </source>
</evidence>
<reference evidence="2 3" key="1">
    <citation type="submission" date="2016-10" db="EMBL/GenBank/DDBJ databases">
        <authorList>
            <person name="de Groot N.N."/>
        </authorList>
    </citation>
    <scope>NUCLEOTIDE SEQUENCE [LARGE SCALE GENOMIC DNA]</scope>
    <source>
        <strain evidence="2 3">DSM 44149</strain>
    </source>
</reference>
<dbReference type="RefSeq" id="WP_030431463.1">
    <property type="nucleotide sequence ID" value="NZ_JOEF01000019.1"/>
</dbReference>
<protein>
    <recommendedName>
        <fullName evidence="4">Ig-like domain-containing protein</fullName>
    </recommendedName>
</protein>
<sequence length="126" mass="12983">MTITRTAAVLTAALVVAGGLTAGVAGASAAACKLTAGTPFHHSGNIKANVSTSGCSTAITYTAKLQWRNLTGVAWTNLDSGTWRGNESQTLLFDCKAGEKETYRAIVDGSNGTSEYSAEKTFTCGQ</sequence>
<dbReference type="AlphaFoldDB" id="A0A1G9VXG2"/>
<proteinExistence type="predicted"/>
<evidence type="ECO:0000313" key="3">
    <source>
        <dbReference type="Proteomes" id="UP000183376"/>
    </source>
</evidence>
<name>A0A1G9VXG2_ALLAB</name>
<accession>A0A1G9VXG2</accession>
<evidence type="ECO:0000256" key="1">
    <source>
        <dbReference type="SAM" id="SignalP"/>
    </source>
</evidence>
<feature type="signal peptide" evidence="1">
    <location>
        <begin position="1"/>
        <end position="22"/>
    </location>
</feature>
<evidence type="ECO:0000313" key="2">
    <source>
        <dbReference type="EMBL" id="SDM76988.1"/>
    </source>
</evidence>
<feature type="chain" id="PRO_5039485375" description="Ig-like domain-containing protein" evidence="1">
    <location>
        <begin position="23"/>
        <end position="126"/>
    </location>
</feature>
<dbReference type="STRING" id="211114.SAMN04489726_3291"/>